<dbReference type="OrthoDB" id="283815at2759"/>
<dbReference type="GO" id="GO:0005813">
    <property type="term" value="C:centrosome"/>
    <property type="evidence" value="ECO:0007669"/>
    <property type="project" value="UniProtKB-SubCell"/>
</dbReference>
<dbReference type="GO" id="GO:0005869">
    <property type="term" value="C:dynactin complex"/>
    <property type="evidence" value="ECO:0007669"/>
    <property type="project" value="InterPro"/>
</dbReference>
<evidence type="ECO:0000313" key="16">
    <source>
        <dbReference type="Proteomes" id="UP000728032"/>
    </source>
</evidence>
<dbReference type="InterPro" id="IPR008603">
    <property type="entry name" value="DCTN4"/>
</dbReference>
<dbReference type="EMBL" id="OC915726">
    <property type="protein sequence ID" value="CAD7641712.1"/>
    <property type="molecule type" value="Genomic_DNA"/>
</dbReference>
<dbReference type="GO" id="GO:0030016">
    <property type="term" value="C:myofibril"/>
    <property type="evidence" value="ECO:0007669"/>
    <property type="project" value="UniProtKB-SubCell"/>
</dbReference>
<name>A0A7R9LHC0_9ACAR</name>
<dbReference type="GO" id="GO:0005938">
    <property type="term" value="C:cell cortex"/>
    <property type="evidence" value="ECO:0007669"/>
    <property type="project" value="UniProtKB-SubCell"/>
</dbReference>
<dbReference type="GO" id="GO:0001725">
    <property type="term" value="C:stress fiber"/>
    <property type="evidence" value="ECO:0007669"/>
    <property type="project" value="UniProtKB-SubCell"/>
</dbReference>
<dbReference type="PANTHER" id="PTHR13034:SF2">
    <property type="entry name" value="DYNACTIN SUBUNIT 4"/>
    <property type="match status" value="1"/>
</dbReference>
<evidence type="ECO:0000256" key="14">
    <source>
        <dbReference type="ARBA" id="ARBA00093507"/>
    </source>
</evidence>
<evidence type="ECO:0000256" key="13">
    <source>
        <dbReference type="ARBA" id="ARBA00034864"/>
    </source>
</evidence>
<evidence type="ECO:0000256" key="9">
    <source>
        <dbReference type="ARBA" id="ARBA00022990"/>
    </source>
</evidence>
<comment type="subunit">
    <text evidence="14">Subunit of dynactin, a multiprotein complex part of a tripartite complex with dynein and a adapter, such as BICDL1, BICD2 or HOOK3. The dynactin complex is built around ACTR1A/ACTB filament and consists of an actin-related filament composed of a shoulder domain, a pointed end and a barbed end. Its length is defined by its flexible shoulder domain. The soulder is composed of 2 DCTN1 subunits, 4 DCTN2 and 2 DCTN3. The 4 DCNT2 (via N-terminus) bind the ACTR1A filament and act as molecular rulers to determine the length. The pointed end is important for binding dynein-dynactin cargo adapters. Consists of 4 subunits: ACTR10, DCNT4, DCTN5 and DCTN6. The barbed end is composed of a CAPZA1:CAPZB heterodimers, which binds ACTR1A/ACTB filament and dynactin and stabilizes dynactin. Interacts with ATP7B, but not ATP7A, in a copper-dependent manner. Interacts with ANK2; this interaction is required for localization at costameres. Interacts with N4BP2L1.</text>
</comment>
<reference evidence="15" key="1">
    <citation type="submission" date="2020-11" db="EMBL/GenBank/DDBJ databases">
        <authorList>
            <person name="Tran Van P."/>
        </authorList>
    </citation>
    <scope>NUCLEOTIDE SEQUENCE</scope>
</reference>
<evidence type="ECO:0000256" key="12">
    <source>
        <dbReference type="ARBA" id="ARBA00034776"/>
    </source>
</evidence>
<protein>
    <recommendedName>
        <fullName evidence="13">Dynactin subunit 4</fullName>
    </recommendedName>
</protein>
<proteinExistence type="inferred from homology"/>
<keyword evidence="11" id="KW-0206">Cytoskeleton</keyword>
<dbReference type="Proteomes" id="UP000728032">
    <property type="component" value="Unassembled WGS sequence"/>
</dbReference>
<keyword evidence="9" id="KW-0007">Acetylation</keyword>
<organism evidence="15">
    <name type="scientific">Oppiella nova</name>
    <dbReference type="NCBI Taxonomy" id="334625"/>
    <lineage>
        <taxon>Eukaryota</taxon>
        <taxon>Metazoa</taxon>
        <taxon>Ecdysozoa</taxon>
        <taxon>Arthropoda</taxon>
        <taxon>Chelicerata</taxon>
        <taxon>Arachnida</taxon>
        <taxon>Acari</taxon>
        <taxon>Acariformes</taxon>
        <taxon>Sarcoptiformes</taxon>
        <taxon>Oribatida</taxon>
        <taxon>Brachypylina</taxon>
        <taxon>Oppioidea</taxon>
        <taxon>Oppiidae</taxon>
        <taxon>Oppiella</taxon>
    </lineage>
</organism>
<dbReference type="EMBL" id="CAJPVJ010000901">
    <property type="protein sequence ID" value="CAG2163666.1"/>
    <property type="molecule type" value="Genomic_DNA"/>
</dbReference>
<evidence type="ECO:0000256" key="11">
    <source>
        <dbReference type="ARBA" id="ARBA00023212"/>
    </source>
</evidence>
<evidence type="ECO:0000256" key="3">
    <source>
        <dbReference type="ARBA" id="ARBA00004544"/>
    </source>
</evidence>
<keyword evidence="8" id="KW-0832">Ubl conjugation</keyword>
<evidence type="ECO:0000256" key="4">
    <source>
        <dbReference type="ARBA" id="ARBA00004657"/>
    </source>
</evidence>
<evidence type="ECO:0000256" key="2">
    <source>
        <dbReference type="ARBA" id="ARBA00004529"/>
    </source>
</evidence>
<evidence type="ECO:0000256" key="10">
    <source>
        <dbReference type="ARBA" id="ARBA00023054"/>
    </source>
</evidence>
<gene>
    <name evidence="15" type="ORF">ONB1V03_LOCUS3237</name>
</gene>
<comment type="subcellular location">
    <subcellularLocation>
        <location evidence="3">Cytoplasm</location>
        <location evidence="3">Cell cortex</location>
    </subcellularLocation>
    <subcellularLocation>
        <location evidence="1">Cytoplasm</location>
        <location evidence="1">Cytoskeleton</location>
        <location evidence="1">Microtubule organizing center</location>
        <location evidence="1">Centrosome</location>
    </subcellularLocation>
    <subcellularLocation>
        <location evidence="2">Cytoplasm</location>
        <location evidence="2">Cytoskeleton</location>
        <location evidence="2">Stress fiber</location>
    </subcellularLocation>
    <subcellularLocation>
        <location evidence="4">Cytoplasm</location>
        <location evidence="4">Myofibril</location>
    </subcellularLocation>
</comment>
<keyword evidence="7" id="KW-0597">Phosphoprotein</keyword>
<dbReference type="Pfam" id="PF05502">
    <property type="entry name" value="Dynactin_p62"/>
    <property type="match status" value="2"/>
</dbReference>
<evidence type="ECO:0000256" key="1">
    <source>
        <dbReference type="ARBA" id="ARBA00004300"/>
    </source>
</evidence>
<keyword evidence="6" id="KW-1017">Isopeptide bond</keyword>
<dbReference type="PANTHER" id="PTHR13034">
    <property type="entry name" value="DYNACTIN P62 SUBUNIT"/>
    <property type="match status" value="1"/>
</dbReference>
<accession>A0A7R9LHC0</accession>
<keyword evidence="10" id="KW-0175">Coiled coil</keyword>
<evidence type="ECO:0000256" key="7">
    <source>
        <dbReference type="ARBA" id="ARBA00022553"/>
    </source>
</evidence>
<sequence>MNNSLIPEVLESKRVAYECTCGSLQSIHRIYFCRHCHQLRCRDCVSHEVDSQYCQHCLEYIPSIDAKLKKNKCASCFQCPSCMHTLTTRAIITQTPNPLDATQTQPKKVFFLICYYCRWSSRDIGIPDQSVASGNWPELETPNAKRLDALLDRYRLLAQREKLDKEKKRISPRSAIILLDKYGITPSLSPKVTATLRAKMAKSSSGFSLSDLKSPTEINDFESSVATDEIEPLDISAYYNASQDTDLGRTSSLRQRLMQVESQPNDSSRLYPVSQMLLVKHSLRCKQCDHNLSKPEYNPSSIKFKIQLSAYYHIPELRIKAIPQLKRGQDFRLEMTLQNPTPYALHVTIFDLAENSDESAAIQVPDFVMGLSPKDDTADLDIDQNLKSQFNDDKNFITFRKGNKLGFYINVCPLKSGECRFKIGMKHDFVNTVIQSSNSGTDRQPQISWITHKIWINLGDVSD</sequence>
<evidence type="ECO:0000313" key="15">
    <source>
        <dbReference type="EMBL" id="CAD7641712.1"/>
    </source>
</evidence>
<evidence type="ECO:0000256" key="8">
    <source>
        <dbReference type="ARBA" id="ARBA00022843"/>
    </source>
</evidence>
<comment type="similarity">
    <text evidence="12">Belongs to the dynactin subunit 4 family.</text>
</comment>
<keyword evidence="16" id="KW-1185">Reference proteome</keyword>
<keyword evidence="5" id="KW-0963">Cytoplasm</keyword>
<evidence type="ECO:0000256" key="5">
    <source>
        <dbReference type="ARBA" id="ARBA00022490"/>
    </source>
</evidence>
<dbReference type="AlphaFoldDB" id="A0A7R9LHC0"/>
<evidence type="ECO:0000256" key="6">
    <source>
        <dbReference type="ARBA" id="ARBA00022499"/>
    </source>
</evidence>